<dbReference type="AlphaFoldDB" id="A0A0F9TND6"/>
<protein>
    <recommendedName>
        <fullName evidence="2">Ribbon-helix-helix protein CopG domain-containing protein</fullName>
    </recommendedName>
</protein>
<evidence type="ECO:0000313" key="1">
    <source>
        <dbReference type="EMBL" id="KKN42913.1"/>
    </source>
</evidence>
<evidence type="ECO:0008006" key="2">
    <source>
        <dbReference type="Google" id="ProtNLM"/>
    </source>
</evidence>
<dbReference type="EMBL" id="LAZR01001549">
    <property type="protein sequence ID" value="KKN42913.1"/>
    <property type="molecule type" value="Genomic_DNA"/>
</dbReference>
<accession>A0A0F9TND6</accession>
<name>A0A0F9TND6_9ZZZZ</name>
<reference evidence="1" key="1">
    <citation type="journal article" date="2015" name="Nature">
        <title>Complex archaea that bridge the gap between prokaryotes and eukaryotes.</title>
        <authorList>
            <person name="Spang A."/>
            <person name="Saw J.H."/>
            <person name="Jorgensen S.L."/>
            <person name="Zaremba-Niedzwiedzka K."/>
            <person name="Martijn J."/>
            <person name="Lind A.E."/>
            <person name="van Eijk R."/>
            <person name="Schleper C."/>
            <person name="Guy L."/>
            <person name="Ettema T.J."/>
        </authorList>
    </citation>
    <scope>NUCLEOTIDE SEQUENCE</scope>
</reference>
<organism evidence="1">
    <name type="scientific">marine sediment metagenome</name>
    <dbReference type="NCBI Taxonomy" id="412755"/>
    <lineage>
        <taxon>unclassified sequences</taxon>
        <taxon>metagenomes</taxon>
        <taxon>ecological metagenomes</taxon>
    </lineage>
</organism>
<sequence>MPNYRTVRIPEELVLTIQKLIVDNKELAYRSHSEFIIDAVRRRVEKLIKNNKINENLIQR</sequence>
<gene>
    <name evidence="1" type="ORF">LCGC14_0708590</name>
</gene>
<proteinExistence type="predicted"/>
<comment type="caution">
    <text evidence="1">The sequence shown here is derived from an EMBL/GenBank/DDBJ whole genome shotgun (WGS) entry which is preliminary data.</text>
</comment>